<accession>A0ABT4VUS3</accession>
<feature type="transmembrane region" description="Helical" evidence="1">
    <location>
        <begin position="12"/>
        <end position="31"/>
    </location>
</feature>
<evidence type="ECO:0000256" key="1">
    <source>
        <dbReference type="SAM" id="Phobius"/>
    </source>
</evidence>
<gene>
    <name evidence="2" type="ORF">OOZ53_24120</name>
</gene>
<comment type="caution">
    <text evidence="2">The sequence shown here is derived from an EMBL/GenBank/DDBJ whole genome shotgun (WGS) entry which is preliminary data.</text>
</comment>
<feature type="transmembrane region" description="Helical" evidence="1">
    <location>
        <begin position="61"/>
        <end position="78"/>
    </location>
</feature>
<reference evidence="2" key="1">
    <citation type="submission" date="2022-11" db="EMBL/GenBank/DDBJ databases">
        <title>Hoeflea poritis sp. nov., isolated from scleractinian coral Porites lutea.</title>
        <authorList>
            <person name="Zhang G."/>
            <person name="Wei Q."/>
            <person name="Cai L."/>
        </authorList>
    </citation>
    <scope>NUCLEOTIDE SEQUENCE</scope>
    <source>
        <strain evidence="2">E7-10</strain>
    </source>
</reference>
<dbReference type="EMBL" id="JAPJZH010000023">
    <property type="protein sequence ID" value="MDA4848466.1"/>
    <property type="molecule type" value="Genomic_DNA"/>
</dbReference>
<keyword evidence="1" id="KW-0812">Transmembrane</keyword>
<keyword evidence="1" id="KW-0472">Membrane</keyword>
<keyword evidence="3" id="KW-1185">Reference proteome</keyword>
<evidence type="ECO:0000313" key="3">
    <source>
        <dbReference type="Proteomes" id="UP001148313"/>
    </source>
</evidence>
<evidence type="ECO:0000313" key="2">
    <source>
        <dbReference type="EMBL" id="MDA4848466.1"/>
    </source>
</evidence>
<name>A0ABT4VUS3_9HYPH</name>
<sequence>MQAFPGALRLGGQLLVLNGILHCIAWIVSGWSGDTMQLIPVGLVYIALGAGLYYRIRTIRYLAFIVTLVGVLAAYISLGSVAVAVWLMWVFIVIDLAVLAILIASIWRGRQPA</sequence>
<dbReference type="RefSeq" id="WP_271092332.1">
    <property type="nucleotide sequence ID" value="NZ_JAPJZH010000023.1"/>
</dbReference>
<feature type="transmembrane region" description="Helical" evidence="1">
    <location>
        <begin position="84"/>
        <end position="107"/>
    </location>
</feature>
<protein>
    <submittedName>
        <fullName evidence="2">Uncharacterized protein</fullName>
    </submittedName>
</protein>
<proteinExistence type="predicted"/>
<dbReference type="Proteomes" id="UP001148313">
    <property type="component" value="Unassembled WGS sequence"/>
</dbReference>
<keyword evidence="1" id="KW-1133">Transmembrane helix</keyword>
<organism evidence="2 3">
    <name type="scientific">Hoeflea poritis</name>
    <dbReference type="NCBI Taxonomy" id="2993659"/>
    <lineage>
        <taxon>Bacteria</taxon>
        <taxon>Pseudomonadati</taxon>
        <taxon>Pseudomonadota</taxon>
        <taxon>Alphaproteobacteria</taxon>
        <taxon>Hyphomicrobiales</taxon>
        <taxon>Rhizobiaceae</taxon>
        <taxon>Hoeflea</taxon>
    </lineage>
</organism>
<feature type="transmembrane region" description="Helical" evidence="1">
    <location>
        <begin position="37"/>
        <end position="54"/>
    </location>
</feature>